<dbReference type="EMBL" id="SVER01000030">
    <property type="protein sequence ID" value="MBE5920353.1"/>
    <property type="molecule type" value="Genomic_DNA"/>
</dbReference>
<dbReference type="PANTHER" id="PTHR37314:SF4">
    <property type="entry name" value="UPF0700 TRANSMEMBRANE PROTEIN YOAK"/>
    <property type="match status" value="1"/>
</dbReference>
<accession>A0A927UCF5</accession>
<gene>
    <name evidence="2" type="ORF">E7272_11000</name>
</gene>
<keyword evidence="1" id="KW-0472">Membrane</keyword>
<dbReference type="Pfam" id="PF06912">
    <property type="entry name" value="DUF1275"/>
    <property type="match status" value="1"/>
</dbReference>
<evidence type="ECO:0000313" key="2">
    <source>
        <dbReference type="EMBL" id="MBE5920353.1"/>
    </source>
</evidence>
<dbReference type="InterPro" id="IPR010699">
    <property type="entry name" value="DUF1275"/>
</dbReference>
<keyword evidence="1" id="KW-1133">Transmembrane helix</keyword>
<evidence type="ECO:0000313" key="3">
    <source>
        <dbReference type="Proteomes" id="UP000766246"/>
    </source>
</evidence>
<feature type="transmembrane region" description="Helical" evidence="1">
    <location>
        <begin position="61"/>
        <end position="78"/>
    </location>
</feature>
<dbReference type="PANTHER" id="PTHR37314">
    <property type="entry name" value="SLR0142 PROTEIN"/>
    <property type="match status" value="1"/>
</dbReference>
<feature type="transmembrane region" description="Helical" evidence="1">
    <location>
        <begin position="196"/>
        <end position="214"/>
    </location>
</feature>
<dbReference type="AlphaFoldDB" id="A0A927UCF5"/>
<protein>
    <submittedName>
        <fullName evidence="2">DUF1275 domain-containing protein</fullName>
    </submittedName>
</protein>
<reference evidence="2" key="1">
    <citation type="submission" date="2019-04" db="EMBL/GenBank/DDBJ databases">
        <title>Evolution of Biomass-Degrading Anaerobic Consortia Revealed by Metagenomics.</title>
        <authorList>
            <person name="Peng X."/>
        </authorList>
    </citation>
    <scope>NUCLEOTIDE SEQUENCE</scope>
    <source>
        <strain evidence="2">SIG311</strain>
    </source>
</reference>
<evidence type="ECO:0000256" key="1">
    <source>
        <dbReference type="SAM" id="Phobius"/>
    </source>
</evidence>
<feature type="transmembrane region" description="Helical" evidence="1">
    <location>
        <begin position="90"/>
        <end position="108"/>
    </location>
</feature>
<sequence>MRKKQTSETFLLSAIISLSGGFQDAYTYNLRNKVFANAQTGNIVLMSQHIMTGEWVEGLHYLMPVLAFAIGIIVAEQLSYRFRRSQKMHWRQMVVLLEIIILTIVAFIPTSHNMLANALVSLACAMQVQSFRKVNGYPYASTMCIGNLRSGTDSFSVFLRNHEIGALKKAMHYYGIIFIFAIGAGVGGILSLKLGIRSILISSGILFIAFIMMMKKHLAVK</sequence>
<keyword evidence="1" id="KW-0812">Transmembrane</keyword>
<dbReference type="Proteomes" id="UP000766246">
    <property type="component" value="Unassembled WGS sequence"/>
</dbReference>
<organism evidence="2 3">
    <name type="scientific">Pseudobutyrivibrio ruminis</name>
    <dbReference type="NCBI Taxonomy" id="46206"/>
    <lineage>
        <taxon>Bacteria</taxon>
        <taxon>Bacillati</taxon>
        <taxon>Bacillota</taxon>
        <taxon>Clostridia</taxon>
        <taxon>Lachnospirales</taxon>
        <taxon>Lachnospiraceae</taxon>
        <taxon>Pseudobutyrivibrio</taxon>
    </lineage>
</organism>
<feature type="transmembrane region" description="Helical" evidence="1">
    <location>
        <begin position="170"/>
        <end position="190"/>
    </location>
</feature>
<name>A0A927UCF5_9FIRM</name>
<proteinExistence type="predicted"/>
<comment type="caution">
    <text evidence="2">The sequence shown here is derived from an EMBL/GenBank/DDBJ whole genome shotgun (WGS) entry which is preliminary data.</text>
</comment>